<dbReference type="Gene3D" id="1.20.5.110">
    <property type="match status" value="1"/>
</dbReference>
<keyword evidence="2" id="KW-0653">Protein transport</keyword>
<dbReference type="RefSeq" id="XP_053018151.1">
    <property type="nucleotide sequence ID" value="XM_053166983.1"/>
</dbReference>
<dbReference type="InterPro" id="IPR010989">
    <property type="entry name" value="SNARE"/>
</dbReference>
<dbReference type="GeneID" id="77807878"/>
<dbReference type="InterPro" id="IPR015260">
    <property type="entry name" value="Syntaxin-6/10/61_N"/>
</dbReference>
<keyword evidence="2" id="KW-0813">Transport</keyword>
<dbReference type="SUPFAM" id="SSF47661">
    <property type="entry name" value="t-snare proteins"/>
    <property type="match status" value="1"/>
</dbReference>
<evidence type="ECO:0000313" key="9">
    <source>
        <dbReference type="Proteomes" id="UP001164743"/>
    </source>
</evidence>
<dbReference type="InterPro" id="IPR000727">
    <property type="entry name" value="T_SNARE_dom"/>
</dbReference>
<dbReference type="SMART" id="SM00397">
    <property type="entry name" value="t_SNARE"/>
    <property type="match status" value="1"/>
</dbReference>
<keyword evidence="6" id="KW-0472">Membrane</keyword>
<evidence type="ECO:0000256" key="3">
    <source>
        <dbReference type="ARBA" id="ARBA00023034"/>
    </source>
</evidence>
<keyword evidence="4" id="KW-0175">Coiled coil</keyword>
<dbReference type="SUPFAM" id="SSF58038">
    <property type="entry name" value="SNARE fusion complex"/>
    <property type="match status" value="1"/>
</dbReference>
<dbReference type="CDD" id="cd15851">
    <property type="entry name" value="SNARE_Syntaxin6"/>
    <property type="match status" value="1"/>
</dbReference>
<evidence type="ECO:0000256" key="4">
    <source>
        <dbReference type="SAM" id="Coils"/>
    </source>
</evidence>
<keyword evidence="6" id="KW-1133">Transmembrane helix</keyword>
<name>A0ABY7CBL9_9BASI</name>
<keyword evidence="9" id="KW-1185">Reference proteome</keyword>
<accession>A0ABY7CBL9</accession>
<dbReference type="Gene3D" id="1.20.58.90">
    <property type="match status" value="1"/>
</dbReference>
<reference evidence="8" key="1">
    <citation type="submission" date="2022-10" db="EMBL/GenBank/DDBJ databases">
        <title>Puccinia triticina Genome sequencing and assembly.</title>
        <authorList>
            <person name="Li C."/>
        </authorList>
    </citation>
    <scope>NUCLEOTIDE SEQUENCE</scope>
    <source>
        <strain evidence="8">Pt15</strain>
    </source>
</reference>
<protein>
    <recommendedName>
        <fullName evidence="7">t-SNARE coiled-coil homology domain-containing protein</fullName>
    </recommendedName>
</protein>
<evidence type="ECO:0000259" key="7">
    <source>
        <dbReference type="PROSITE" id="PS50192"/>
    </source>
</evidence>
<feature type="transmembrane region" description="Helical" evidence="6">
    <location>
        <begin position="250"/>
        <end position="268"/>
    </location>
</feature>
<feature type="region of interest" description="Disordered" evidence="5">
    <location>
        <begin position="103"/>
        <end position="167"/>
    </location>
</feature>
<evidence type="ECO:0000256" key="6">
    <source>
        <dbReference type="SAM" id="Phobius"/>
    </source>
</evidence>
<evidence type="ECO:0000313" key="8">
    <source>
        <dbReference type="EMBL" id="WAQ82596.1"/>
    </source>
</evidence>
<evidence type="ECO:0000256" key="5">
    <source>
        <dbReference type="SAM" id="MobiDB-lite"/>
    </source>
</evidence>
<dbReference type="EMBL" id="CP110422">
    <property type="protein sequence ID" value="WAQ82596.1"/>
    <property type="molecule type" value="Genomic_DNA"/>
</dbReference>
<evidence type="ECO:0000256" key="2">
    <source>
        <dbReference type="ARBA" id="ARBA00022927"/>
    </source>
</evidence>
<keyword evidence="3" id="KW-0333">Golgi apparatus</keyword>
<comment type="subcellular location">
    <subcellularLocation>
        <location evidence="1">Golgi apparatus membrane</location>
        <topology evidence="1">Single-pass type IV membrane protein</topology>
    </subcellularLocation>
</comment>
<gene>
    <name evidence="8" type="ORF">PtA15_2A913</name>
</gene>
<proteinExistence type="predicted"/>
<evidence type="ECO:0000256" key="1">
    <source>
        <dbReference type="ARBA" id="ARBA00004409"/>
    </source>
</evidence>
<dbReference type="Proteomes" id="UP001164743">
    <property type="component" value="Chromosome 2A"/>
</dbReference>
<feature type="coiled-coil region" evidence="4">
    <location>
        <begin position="208"/>
        <end position="235"/>
    </location>
</feature>
<organism evidence="8 9">
    <name type="scientific">Puccinia triticina</name>
    <dbReference type="NCBI Taxonomy" id="208348"/>
    <lineage>
        <taxon>Eukaryota</taxon>
        <taxon>Fungi</taxon>
        <taxon>Dikarya</taxon>
        <taxon>Basidiomycota</taxon>
        <taxon>Pucciniomycotina</taxon>
        <taxon>Pucciniomycetes</taxon>
        <taxon>Pucciniales</taxon>
        <taxon>Pucciniaceae</taxon>
        <taxon>Puccinia</taxon>
    </lineage>
</organism>
<feature type="domain" description="T-SNARE coiled-coil homology" evidence="7">
    <location>
        <begin position="177"/>
        <end position="239"/>
    </location>
</feature>
<sequence length="269" mass="29573">MPAALHSSYNRILLTLPAESRAASEELGSTRAELRSTLSTLAYDISELDDVVRVLEEDLSPSSTTTTTTTAAAHRKSKFGVSLDEVRKRRAWLAEVQQQTMRETVEMPLDSNPGRSTYHPLLPSPTSPAAHRTPPGAQSDRRSRPPGGQPRSRLGDDLEAQRGAEQDTEEFYHHQEAMMMRQQDQTLGTISGVVDVLREQASLMGQELSEQNEMLDGLEDGIDGAESKLARASRTLHAFVGQNKNSTSSWAILILIIVLTILLMAILLT</sequence>
<keyword evidence="6" id="KW-0812">Transmembrane</keyword>
<feature type="compositionally biased region" description="Basic and acidic residues" evidence="5">
    <location>
        <begin position="153"/>
        <end position="167"/>
    </location>
</feature>
<dbReference type="PROSITE" id="PS50192">
    <property type="entry name" value="T_SNARE"/>
    <property type="match status" value="1"/>
</dbReference>
<dbReference type="Pfam" id="PF09177">
    <property type="entry name" value="STX6_10_61_N"/>
    <property type="match status" value="1"/>
</dbReference>